<evidence type="ECO:0000256" key="7">
    <source>
        <dbReference type="RuleBase" id="RU361202"/>
    </source>
</evidence>
<dbReference type="Gene3D" id="1.10.246.190">
    <property type="entry name" value="Autophagy protein Apg5, helix rich domain"/>
    <property type="match status" value="1"/>
</dbReference>
<dbReference type="GO" id="GO:0000423">
    <property type="term" value="P:mitophagy"/>
    <property type="evidence" value="ECO:0007669"/>
    <property type="project" value="EnsemblFungi"/>
</dbReference>
<evidence type="ECO:0000313" key="11">
    <source>
        <dbReference type="EMBL" id="CCF59658.1"/>
    </source>
</evidence>
<gene>
    <name evidence="11" type="primary">KAFR0H02490</name>
    <name evidence="11" type="ORF">KAFR_0H02490</name>
</gene>
<keyword evidence="7" id="KW-0472">Membrane</keyword>
<organism evidence="11 12">
    <name type="scientific">Kazachstania africana (strain ATCC 22294 / BCRC 22015 / CBS 2517 / CECT 1963 / NBRC 1671 / NRRL Y-8276)</name>
    <name type="common">Yeast</name>
    <name type="synonym">Kluyveromyces africanus</name>
    <dbReference type="NCBI Taxonomy" id="1071382"/>
    <lineage>
        <taxon>Eukaryota</taxon>
        <taxon>Fungi</taxon>
        <taxon>Dikarya</taxon>
        <taxon>Ascomycota</taxon>
        <taxon>Saccharomycotina</taxon>
        <taxon>Saccharomycetes</taxon>
        <taxon>Saccharomycetales</taxon>
        <taxon>Saccharomycetaceae</taxon>
        <taxon>Kazachstania</taxon>
    </lineage>
</organism>
<keyword evidence="4 7" id="KW-0832">Ubl conjugation</keyword>
<dbReference type="GO" id="GO:0120095">
    <property type="term" value="C:vacuole-isolation membrane contact site"/>
    <property type="evidence" value="ECO:0007669"/>
    <property type="project" value="EnsemblFungi"/>
</dbReference>
<dbReference type="InParanoid" id="H2AZA2"/>
<dbReference type="Gene3D" id="3.10.20.620">
    <property type="match status" value="1"/>
</dbReference>
<dbReference type="InterPro" id="IPR048939">
    <property type="entry name" value="ATG5_UblA"/>
</dbReference>
<comment type="function">
    <text evidence="7">Involved in cytoplasm to vacuole transport (Cvt) and autophagic vesicle formation.</text>
</comment>
<dbReference type="GO" id="GO:0140355">
    <property type="term" value="F:cargo receptor ligand activity"/>
    <property type="evidence" value="ECO:0007669"/>
    <property type="project" value="EnsemblFungi"/>
</dbReference>
<dbReference type="STRING" id="1071382.H2AZA2"/>
<dbReference type="KEGG" id="kaf:KAFR_0H02490"/>
<feature type="domain" description="Autophagy protein ATG5 alpha-helical bundle region" evidence="9">
    <location>
        <begin position="134"/>
        <end position="190"/>
    </location>
</feature>
<dbReference type="eggNOG" id="KOG2976">
    <property type="taxonomic scope" value="Eukaryota"/>
</dbReference>
<comment type="subcellular location">
    <subcellularLocation>
        <location evidence="1 7">Preautophagosomal structure membrane</location>
        <topology evidence="1 7">Peripheral membrane protein</topology>
    </subcellularLocation>
</comment>
<accession>H2AZA2</accession>
<sequence length="283" mass="32586">MSEIRKLIWDGALNVQICVDDTLVLKGTSTTERLLNVRIPRDTYIVVYLEGMLKKLQRFLRFDVSEVMSKVWFECDGQLLPWYYPMGVLFDTIKGSNSKKGELASEYSINVWKIDLKYALSLPRGHIPIVDEVDQIRSYWMHQWKQACFILNGSSKAMMSLSIKEAKKFWKSVINREQDEFDKVSAKILSRRPQFIPLILHRTNSDLEKIQPTVSLVNSNGSIKKLLNVLLEVFPDDFTNGMFSGCVVSQGIVVSLEDDMFNLYTKLRSFDGFLHLIVKEIGT</sequence>
<dbReference type="Gene3D" id="3.10.20.90">
    <property type="entry name" value="Phosphatidylinositol 3-kinase Catalytic Subunit, Chain A, domain 1"/>
    <property type="match status" value="1"/>
</dbReference>
<dbReference type="GO" id="GO:0034727">
    <property type="term" value="P:piecemeal microautophagy of the nucleus"/>
    <property type="evidence" value="ECO:0007669"/>
    <property type="project" value="EnsemblFungi"/>
</dbReference>
<dbReference type="PANTHER" id="PTHR13040:SF2">
    <property type="entry name" value="AUTOPHAGY PROTEIN 5"/>
    <property type="match status" value="1"/>
</dbReference>
<keyword evidence="3 7" id="KW-1017">Isopeptide bond</keyword>
<dbReference type="GO" id="GO:0019776">
    <property type="term" value="F:Atg8-family ligase activity"/>
    <property type="evidence" value="ECO:0007669"/>
    <property type="project" value="EnsemblFungi"/>
</dbReference>
<feature type="domain" description="Autophagy protein ATG5 UblA" evidence="10">
    <location>
        <begin position="8"/>
        <end position="104"/>
    </location>
</feature>
<protein>
    <recommendedName>
        <fullName evidence="7">Autophagy protein 5</fullName>
    </recommendedName>
</protein>
<dbReference type="GO" id="GO:0051365">
    <property type="term" value="P:cellular response to potassium ion starvation"/>
    <property type="evidence" value="ECO:0007669"/>
    <property type="project" value="EnsemblFungi"/>
</dbReference>
<proteinExistence type="inferred from homology"/>
<evidence type="ECO:0000256" key="6">
    <source>
        <dbReference type="ARBA" id="ARBA00023006"/>
    </source>
</evidence>
<dbReference type="GO" id="GO:0032258">
    <property type="term" value="P:cytoplasm to vacuole targeting by the Cvt pathway"/>
    <property type="evidence" value="ECO:0007669"/>
    <property type="project" value="EnsemblFungi"/>
</dbReference>
<dbReference type="Pfam" id="PF20638">
    <property type="entry name" value="ATG5_UblA"/>
    <property type="match status" value="1"/>
</dbReference>
<dbReference type="GO" id="GO:0061908">
    <property type="term" value="C:phagophore"/>
    <property type="evidence" value="ECO:0007669"/>
    <property type="project" value="EnsemblFungi"/>
</dbReference>
<evidence type="ECO:0000256" key="1">
    <source>
        <dbReference type="ARBA" id="ARBA00004623"/>
    </source>
</evidence>
<dbReference type="OrthoDB" id="272162at2759"/>
<comment type="subunit">
    <text evidence="7">Conjugated with ATG12.</text>
</comment>
<dbReference type="GO" id="GO:0008047">
    <property type="term" value="F:enzyme activator activity"/>
    <property type="evidence" value="ECO:0007669"/>
    <property type="project" value="EnsemblFungi"/>
</dbReference>
<dbReference type="PANTHER" id="PTHR13040">
    <property type="entry name" value="AUTOPHAGY PROTEIN 5"/>
    <property type="match status" value="1"/>
</dbReference>
<dbReference type="RefSeq" id="XP_003958793.1">
    <property type="nucleotide sequence ID" value="XM_003958744.1"/>
</dbReference>
<evidence type="ECO:0000259" key="10">
    <source>
        <dbReference type="Pfam" id="PF20638"/>
    </source>
</evidence>
<evidence type="ECO:0000256" key="2">
    <source>
        <dbReference type="ARBA" id="ARBA00006910"/>
    </source>
</evidence>
<dbReference type="FunCoup" id="H2AZA2">
    <property type="interactions" value="377"/>
</dbReference>
<keyword evidence="7" id="KW-0813">Transport</keyword>
<dbReference type="GO" id="GO:0005829">
    <property type="term" value="C:cytosol"/>
    <property type="evidence" value="ECO:0007669"/>
    <property type="project" value="EnsemblFungi"/>
</dbReference>
<dbReference type="InterPro" id="IPR048318">
    <property type="entry name" value="ATG5_UblB"/>
</dbReference>
<evidence type="ECO:0000259" key="8">
    <source>
        <dbReference type="Pfam" id="PF04106"/>
    </source>
</evidence>
<dbReference type="InterPro" id="IPR042527">
    <property type="entry name" value="Atg5_UblA_dom_sf"/>
</dbReference>
<evidence type="ECO:0000256" key="3">
    <source>
        <dbReference type="ARBA" id="ARBA00022499"/>
    </source>
</evidence>
<dbReference type="InterPro" id="IPR048940">
    <property type="entry name" value="ATG5_HBR"/>
</dbReference>
<keyword evidence="5" id="KW-0653">Protein transport</keyword>
<dbReference type="GO" id="GO:0034274">
    <property type="term" value="C:Atg12-Atg5-Atg16 complex"/>
    <property type="evidence" value="ECO:0007669"/>
    <property type="project" value="EnsemblFungi"/>
</dbReference>
<evidence type="ECO:0000259" key="9">
    <source>
        <dbReference type="Pfam" id="PF20637"/>
    </source>
</evidence>
<dbReference type="GO" id="GO:0044233">
    <property type="term" value="C:mitochondria-associated endoplasmic reticulum membrane contact site"/>
    <property type="evidence" value="ECO:0007669"/>
    <property type="project" value="TreeGrafter"/>
</dbReference>
<dbReference type="GO" id="GO:0034045">
    <property type="term" value="C:phagophore assembly site membrane"/>
    <property type="evidence" value="ECO:0007669"/>
    <property type="project" value="UniProtKB-SubCell"/>
</dbReference>
<dbReference type="Proteomes" id="UP000005220">
    <property type="component" value="Chromosome 8"/>
</dbReference>
<dbReference type="InterPro" id="IPR007239">
    <property type="entry name" value="Atg5"/>
</dbReference>
<keyword evidence="12" id="KW-1185">Reference proteome</keyword>
<feature type="domain" description="Autophagy protein ATG5 UblB" evidence="8">
    <location>
        <begin position="196"/>
        <end position="278"/>
    </location>
</feature>
<dbReference type="EMBL" id="HE650828">
    <property type="protein sequence ID" value="CCF59658.1"/>
    <property type="molecule type" value="Genomic_DNA"/>
</dbReference>
<dbReference type="AlphaFoldDB" id="H2AZA2"/>
<dbReference type="GO" id="GO:0006995">
    <property type="term" value="P:cellular response to nitrogen starvation"/>
    <property type="evidence" value="ECO:0007669"/>
    <property type="project" value="TreeGrafter"/>
</dbReference>
<dbReference type="GeneID" id="13887654"/>
<evidence type="ECO:0000256" key="5">
    <source>
        <dbReference type="ARBA" id="ARBA00022927"/>
    </source>
</evidence>
<dbReference type="GO" id="GO:0005776">
    <property type="term" value="C:autophagosome"/>
    <property type="evidence" value="ECO:0007669"/>
    <property type="project" value="EnsemblFungi"/>
</dbReference>
<evidence type="ECO:0000256" key="4">
    <source>
        <dbReference type="ARBA" id="ARBA00022843"/>
    </source>
</evidence>
<reference evidence="11 12" key="1">
    <citation type="journal article" date="2011" name="Proc. Natl. Acad. Sci. U.S.A.">
        <title>Evolutionary erosion of yeast sex chromosomes by mating-type switching accidents.</title>
        <authorList>
            <person name="Gordon J.L."/>
            <person name="Armisen D."/>
            <person name="Proux-Wera E."/>
            <person name="Oheigeartaigh S.S."/>
            <person name="Byrne K.P."/>
            <person name="Wolfe K.H."/>
        </authorList>
    </citation>
    <scope>NUCLEOTIDE SEQUENCE [LARGE SCALE GENOMIC DNA]</scope>
    <source>
        <strain evidence="12">ATCC 22294 / BCRC 22015 / CBS 2517 / CECT 1963 / NBRC 1671 / NRRL Y-8276</strain>
    </source>
</reference>
<dbReference type="HOGENOM" id="CLU_051894_2_0_1"/>
<name>H2AZA2_KAZAF</name>
<dbReference type="Pfam" id="PF04106">
    <property type="entry name" value="ATG5_UblB"/>
    <property type="match status" value="1"/>
</dbReference>
<dbReference type="InterPro" id="IPR042526">
    <property type="entry name" value="Atg5_HR"/>
</dbReference>
<evidence type="ECO:0000313" key="12">
    <source>
        <dbReference type="Proteomes" id="UP000005220"/>
    </source>
</evidence>
<dbReference type="Pfam" id="PF20637">
    <property type="entry name" value="ATG5_HBR"/>
    <property type="match status" value="1"/>
</dbReference>
<comment type="similarity">
    <text evidence="2 7">Belongs to the ATG5 family.</text>
</comment>
<keyword evidence="6 7" id="KW-0072">Autophagy</keyword>